<comment type="cofactor">
    <cofactor evidence="1">
        <name>FAD</name>
        <dbReference type="ChEBI" id="CHEBI:57692"/>
    </cofactor>
</comment>
<dbReference type="AlphaFoldDB" id="A0AAV3QGK6"/>
<keyword evidence="3" id="KW-0274">FAD</keyword>
<dbReference type="Gene3D" id="3.50.50.60">
    <property type="entry name" value="FAD/NAD(P)-binding domain"/>
    <property type="match status" value="1"/>
</dbReference>
<evidence type="ECO:0000256" key="3">
    <source>
        <dbReference type="ARBA" id="ARBA00022827"/>
    </source>
</evidence>
<dbReference type="InterPro" id="IPR007867">
    <property type="entry name" value="GMC_OxRtase_C"/>
</dbReference>
<dbReference type="GO" id="GO:0016614">
    <property type="term" value="F:oxidoreductase activity, acting on CH-OH group of donors"/>
    <property type="evidence" value="ECO:0007669"/>
    <property type="project" value="InterPro"/>
</dbReference>
<protein>
    <recommendedName>
        <fullName evidence="4">Glucose-methanol-choline oxidoreductase C-terminal domain-containing protein</fullName>
    </recommendedName>
</protein>
<dbReference type="SUPFAM" id="SSF51905">
    <property type="entry name" value="FAD/NAD(P)-binding domain"/>
    <property type="match status" value="1"/>
</dbReference>
<dbReference type="PANTHER" id="PTHR45968:SF31">
    <property type="entry name" value="GLUCOSE-METHANOL-CHOLINE (GMC) OXIDOREDUCTASE FAMILY PROTEIN"/>
    <property type="match status" value="1"/>
</dbReference>
<organism evidence="5 6">
    <name type="scientific">Lithospermum erythrorhizon</name>
    <name type="common">Purple gromwell</name>
    <name type="synonym">Lithospermum officinale var. erythrorhizon</name>
    <dbReference type="NCBI Taxonomy" id="34254"/>
    <lineage>
        <taxon>Eukaryota</taxon>
        <taxon>Viridiplantae</taxon>
        <taxon>Streptophyta</taxon>
        <taxon>Embryophyta</taxon>
        <taxon>Tracheophyta</taxon>
        <taxon>Spermatophyta</taxon>
        <taxon>Magnoliopsida</taxon>
        <taxon>eudicotyledons</taxon>
        <taxon>Gunneridae</taxon>
        <taxon>Pentapetalae</taxon>
        <taxon>asterids</taxon>
        <taxon>lamiids</taxon>
        <taxon>Boraginales</taxon>
        <taxon>Boraginaceae</taxon>
        <taxon>Boraginoideae</taxon>
        <taxon>Lithospermeae</taxon>
        <taxon>Lithospermum</taxon>
    </lineage>
</organism>
<reference evidence="5 6" key="1">
    <citation type="submission" date="2024-01" db="EMBL/GenBank/DDBJ databases">
        <title>The complete chloroplast genome sequence of Lithospermum erythrorhizon: insights into the phylogenetic relationship among Boraginaceae species and the maternal lineages of purple gromwells.</title>
        <authorList>
            <person name="Okada T."/>
            <person name="Watanabe K."/>
        </authorList>
    </citation>
    <scope>NUCLEOTIDE SEQUENCE [LARGE SCALE GENOMIC DNA]</scope>
</reference>
<evidence type="ECO:0000313" key="6">
    <source>
        <dbReference type="Proteomes" id="UP001454036"/>
    </source>
</evidence>
<dbReference type="InterPro" id="IPR051871">
    <property type="entry name" value="GMC_Oxidoreductase-Related"/>
</dbReference>
<evidence type="ECO:0000256" key="1">
    <source>
        <dbReference type="ARBA" id="ARBA00001974"/>
    </source>
</evidence>
<proteinExistence type="predicted"/>
<dbReference type="Pfam" id="PF05199">
    <property type="entry name" value="GMC_oxred_C"/>
    <property type="match status" value="1"/>
</dbReference>
<evidence type="ECO:0000259" key="4">
    <source>
        <dbReference type="Pfam" id="PF05199"/>
    </source>
</evidence>
<keyword evidence="6" id="KW-1185">Reference proteome</keyword>
<evidence type="ECO:0000256" key="2">
    <source>
        <dbReference type="ARBA" id="ARBA00022630"/>
    </source>
</evidence>
<evidence type="ECO:0000313" key="5">
    <source>
        <dbReference type="EMBL" id="GAA0163219.1"/>
    </source>
</evidence>
<dbReference type="SUPFAM" id="SSF54373">
    <property type="entry name" value="FAD-linked reductases, C-terminal domain"/>
    <property type="match status" value="1"/>
</dbReference>
<accession>A0AAV3QGK6</accession>
<dbReference type="Gene3D" id="3.30.410.40">
    <property type="match status" value="1"/>
</dbReference>
<dbReference type="InterPro" id="IPR036188">
    <property type="entry name" value="FAD/NAD-bd_sf"/>
</dbReference>
<gene>
    <name evidence="5" type="ORF">LIER_44144</name>
</gene>
<dbReference type="PANTHER" id="PTHR45968">
    <property type="entry name" value="OSJNBA0019K04.7 PROTEIN"/>
    <property type="match status" value="1"/>
</dbReference>
<keyword evidence="2" id="KW-0285">Flavoprotein</keyword>
<sequence length="193" mass="22047">MTADNFSTFTSMPEFDAYRNSTVQAGVILEKVMGPLSSGNLELQSRDPNENPRVTFNYFQDPRDLQRCVQGMETILDVIRSRSFSRFRYPLRPVQYYINLMLSFPVNLRYKSAASMVSMESFCQDTVMSIWHYHGGCQMGRVVDINYRLLGVDALRVVDGSTLNASPGTNPQATVMMLGRYMGLRLIQERSRQ</sequence>
<feature type="domain" description="Glucose-methanol-choline oxidoreductase C-terminal" evidence="4">
    <location>
        <begin position="35"/>
        <end position="179"/>
    </location>
</feature>
<comment type="caution">
    <text evidence="5">The sequence shown here is derived from an EMBL/GenBank/DDBJ whole genome shotgun (WGS) entry which is preliminary data.</text>
</comment>
<dbReference type="Proteomes" id="UP001454036">
    <property type="component" value="Unassembled WGS sequence"/>
</dbReference>
<dbReference type="EMBL" id="BAABME010052255">
    <property type="protein sequence ID" value="GAA0163219.1"/>
    <property type="molecule type" value="Genomic_DNA"/>
</dbReference>
<name>A0AAV3QGK6_LITER</name>